<keyword evidence="8" id="KW-1185">Reference proteome</keyword>
<evidence type="ECO:0000313" key="8">
    <source>
        <dbReference type="Proteomes" id="UP000265515"/>
    </source>
</evidence>
<dbReference type="InterPro" id="IPR000569">
    <property type="entry name" value="HECT_dom"/>
</dbReference>
<evidence type="ECO:0000256" key="2">
    <source>
        <dbReference type="ARBA" id="ARBA00012485"/>
    </source>
</evidence>
<dbReference type="STRING" id="69332.A0A388M619"/>
<dbReference type="PROSITE" id="PS50237">
    <property type="entry name" value="HECT"/>
    <property type="match status" value="1"/>
</dbReference>
<dbReference type="InterPro" id="IPR035983">
    <property type="entry name" value="Hect_E3_ubiquitin_ligase"/>
</dbReference>
<dbReference type="EMBL" id="BFEA01000781">
    <property type="protein sequence ID" value="GBG90038.1"/>
    <property type="molecule type" value="Genomic_DNA"/>
</dbReference>
<dbReference type="OrthoDB" id="8068875at2759"/>
<evidence type="ECO:0000256" key="4">
    <source>
        <dbReference type="ARBA" id="ARBA00022786"/>
    </source>
</evidence>
<feature type="domain" description="HECT" evidence="6">
    <location>
        <begin position="311"/>
        <end position="389"/>
    </location>
</feature>
<proteinExistence type="predicted"/>
<evidence type="ECO:0000256" key="3">
    <source>
        <dbReference type="ARBA" id="ARBA00022679"/>
    </source>
</evidence>
<dbReference type="EC" id="2.3.2.26" evidence="2"/>
<evidence type="ECO:0000313" key="7">
    <source>
        <dbReference type="EMBL" id="GBG90038.1"/>
    </source>
</evidence>
<accession>A0A388M619</accession>
<keyword evidence="3" id="KW-0808">Transferase</keyword>
<evidence type="ECO:0000256" key="1">
    <source>
        <dbReference type="ARBA" id="ARBA00000885"/>
    </source>
</evidence>
<keyword evidence="4 5" id="KW-0833">Ubl conjugation pathway</keyword>
<evidence type="ECO:0000256" key="5">
    <source>
        <dbReference type="PROSITE-ProRule" id="PRU00104"/>
    </source>
</evidence>
<evidence type="ECO:0000259" key="6">
    <source>
        <dbReference type="PROSITE" id="PS50237"/>
    </source>
</evidence>
<protein>
    <recommendedName>
        <fullName evidence="2">HECT-type E3 ubiquitin transferase</fullName>
        <ecNumber evidence="2">2.3.2.26</ecNumber>
    </recommendedName>
</protein>
<dbReference type="AlphaFoldDB" id="A0A388M619"/>
<dbReference type="InterPro" id="IPR044611">
    <property type="entry name" value="E3A/B/C-like"/>
</dbReference>
<dbReference type="PANTHER" id="PTHR45700:SF8">
    <property type="entry name" value="HECT-TYPE E3 UBIQUITIN TRANSFERASE"/>
    <property type="match status" value="1"/>
</dbReference>
<gene>
    <name evidence="7" type="ORF">CBR_g50131</name>
</gene>
<dbReference type="SUPFAM" id="SSF56204">
    <property type="entry name" value="Hect, E3 ligase catalytic domain"/>
    <property type="match status" value="1"/>
</dbReference>
<dbReference type="PANTHER" id="PTHR45700">
    <property type="entry name" value="UBIQUITIN-PROTEIN LIGASE E3C"/>
    <property type="match status" value="1"/>
</dbReference>
<dbReference type="Proteomes" id="UP000265515">
    <property type="component" value="Unassembled WGS sequence"/>
</dbReference>
<comment type="catalytic activity">
    <reaction evidence="1">
        <text>S-ubiquitinyl-[E2 ubiquitin-conjugating enzyme]-L-cysteine + [acceptor protein]-L-lysine = [E2 ubiquitin-conjugating enzyme]-L-cysteine + N(6)-ubiquitinyl-[acceptor protein]-L-lysine.</text>
        <dbReference type="EC" id="2.3.2.26"/>
    </reaction>
</comment>
<dbReference type="Gene3D" id="3.90.1750.10">
    <property type="entry name" value="Hect, E3 ligase catalytic domains"/>
    <property type="match status" value="1"/>
</dbReference>
<name>A0A388M619_CHABU</name>
<reference evidence="7 8" key="1">
    <citation type="journal article" date="2018" name="Cell">
        <title>The Chara Genome: Secondary Complexity and Implications for Plant Terrestrialization.</title>
        <authorList>
            <person name="Nishiyama T."/>
            <person name="Sakayama H."/>
            <person name="Vries J.D."/>
            <person name="Buschmann H."/>
            <person name="Saint-Marcoux D."/>
            <person name="Ullrich K.K."/>
            <person name="Haas F.B."/>
            <person name="Vanderstraeten L."/>
            <person name="Becker D."/>
            <person name="Lang D."/>
            <person name="Vosolsobe S."/>
            <person name="Rombauts S."/>
            <person name="Wilhelmsson P.K.I."/>
            <person name="Janitza P."/>
            <person name="Kern R."/>
            <person name="Heyl A."/>
            <person name="Rumpler F."/>
            <person name="Villalobos L.I.A.C."/>
            <person name="Clay J.M."/>
            <person name="Skokan R."/>
            <person name="Toyoda A."/>
            <person name="Suzuki Y."/>
            <person name="Kagoshima H."/>
            <person name="Schijlen E."/>
            <person name="Tajeshwar N."/>
            <person name="Catarino B."/>
            <person name="Hetherington A.J."/>
            <person name="Saltykova A."/>
            <person name="Bonnot C."/>
            <person name="Breuninger H."/>
            <person name="Symeonidi A."/>
            <person name="Radhakrishnan G.V."/>
            <person name="Van Nieuwerburgh F."/>
            <person name="Deforce D."/>
            <person name="Chang C."/>
            <person name="Karol K.G."/>
            <person name="Hedrich R."/>
            <person name="Ulvskov P."/>
            <person name="Glockner G."/>
            <person name="Delwiche C.F."/>
            <person name="Petrasek J."/>
            <person name="Van de Peer Y."/>
            <person name="Friml J."/>
            <person name="Beilby M."/>
            <person name="Dolan L."/>
            <person name="Kohara Y."/>
            <person name="Sugano S."/>
            <person name="Fujiyama A."/>
            <person name="Delaux P.-M."/>
            <person name="Quint M."/>
            <person name="TheiBen G."/>
            <person name="Hagemann M."/>
            <person name="Harholt J."/>
            <person name="Dunand C."/>
            <person name="Zachgo S."/>
            <person name="Langdale J."/>
            <person name="Maumus F."/>
            <person name="Straeten D.V.D."/>
            <person name="Gould S.B."/>
            <person name="Rensing S.A."/>
        </authorList>
    </citation>
    <scope>NUCLEOTIDE SEQUENCE [LARGE SCALE GENOMIC DNA]</scope>
    <source>
        <strain evidence="7 8">S276</strain>
    </source>
</reference>
<comment type="caution">
    <text evidence="7">The sequence shown here is derived from an EMBL/GenBank/DDBJ whole genome shotgun (WGS) entry which is preliminary data.</text>
</comment>
<organism evidence="7 8">
    <name type="scientific">Chara braunii</name>
    <name type="common">Braun's stonewort</name>
    <dbReference type="NCBI Taxonomy" id="69332"/>
    <lineage>
        <taxon>Eukaryota</taxon>
        <taxon>Viridiplantae</taxon>
        <taxon>Streptophyta</taxon>
        <taxon>Charophyceae</taxon>
        <taxon>Charales</taxon>
        <taxon>Characeae</taxon>
        <taxon>Chara</taxon>
    </lineage>
</organism>
<sequence>MNSSSQGVKEEFRKTVYRHFQDLQSRDLVPNEAATLAFKLASGAVEEPPDLTSLLDCLSKVKLTDQMMGDAIHLIGATFSSLDTLHMSFLPKHSIQKTEEESSQRCAEKVSAPALGVDFVSLRAVYEAVLALESQQVVDALMLSIDKLLAEMRLAIDALSSSSAAGEFEHMVAVIQQFITIHLYKALQIDEPVEMATKVLALLDSANERSRIAKHAIFYNDAVNNDEFNIKEDFRRFKHPERYTFSFCKYPFIYDPSSKSLLLQMESQELMNEEFEGAILQSIFVEATCPYLVLTVRRSHLVQDTLEQIQDSIDLKKKLKVKFLGEEGVDEGEVQKEFFQLIVRDIFYHGMFTYDEQTRLYWFSAGDSMDLLFMEYELIGVIIGLAMYN</sequence>
<dbReference type="GO" id="GO:0061630">
    <property type="term" value="F:ubiquitin protein ligase activity"/>
    <property type="evidence" value="ECO:0007669"/>
    <property type="project" value="UniProtKB-EC"/>
</dbReference>
<comment type="caution">
    <text evidence="5">Lacks conserved residue(s) required for the propagation of feature annotation.</text>
</comment>
<dbReference type="GO" id="GO:0000209">
    <property type="term" value="P:protein polyubiquitination"/>
    <property type="evidence" value="ECO:0007669"/>
    <property type="project" value="InterPro"/>
</dbReference>
<dbReference type="Gramene" id="GBG90038">
    <property type="protein sequence ID" value="GBG90038"/>
    <property type="gene ID" value="CBR_g50131"/>
</dbReference>